<reference evidence="1" key="1">
    <citation type="journal article" date="2023" name="PLoS Negl. Trop. Dis.">
        <title>A genome sequence for Biomphalaria pfeifferi, the major vector snail for the human-infecting parasite Schistosoma mansoni.</title>
        <authorList>
            <person name="Bu L."/>
            <person name="Lu L."/>
            <person name="Laidemitt M.R."/>
            <person name="Zhang S.M."/>
            <person name="Mutuku M."/>
            <person name="Mkoji G."/>
            <person name="Steinauer M."/>
            <person name="Loker E.S."/>
        </authorList>
    </citation>
    <scope>NUCLEOTIDE SEQUENCE</scope>
    <source>
        <strain evidence="1">KasaAsao</strain>
    </source>
</reference>
<keyword evidence="2" id="KW-1185">Reference proteome</keyword>
<organism evidence="1 2">
    <name type="scientific">Biomphalaria pfeifferi</name>
    <name type="common">Bloodfluke planorb</name>
    <name type="synonym">Freshwater snail</name>
    <dbReference type="NCBI Taxonomy" id="112525"/>
    <lineage>
        <taxon>Eukaryota</taxon>
        <taxon>Metazoa</taxon>
        <taxon>Spiralia</taxon>
        <taxon>Lophotrochozoa</taxon>
        <taxon>Mollusca</taxon>
        <taxon>Gastropoda</taxon>
        <taxon>Heterobranchia</taxon>
        <taxon>Euthyneura</taxon>
        <taxon>Panpulmonata</taxon>
        <taxon>Hygrophila</taxon>
        <taxon>Lymnaeoidea</taxon>
        <taxon>Planorbidae</taxon>
        <taxon>Biomphalaria</taxon>
    </lineage>
</organism>
<protein>
    <submittedName>
        <fullName evidence="1">Uncharacterized protein</fullName>
    </submittedName>
</protein>
<proteinExistence type="predicted"/>
<dbReference type="Proteomes" id="UP001233172">
    <property type="component" value="Unassembled WGS sequence"/>
</dbReference>
<dbReference type="AlphaFoldDB" id="A0AAD8F4F6"/>
<accession>A0AAD8F4F6</accession>
<evidence type="ECO:0000313" key="2">
    <source>
        <dbReference type="Proteomes" id="UP001233172"/>
    </source>
</evidence>
<reference evidence="1" key="2">
    <citation type="submission" date="2023-04" db="EMBL/GenBank/DDBJ databases">
        <authorList>
            <person name="Bu L."/>
            <person name="Lu L."/>
            <person name="Laidemitt M.R."/>
            <person name="Zhang S.M."/>
            <person name="Mutuku M."/>
            <person name="Mkoji G."/>
            <person name="Steinauer M."/>
            <person name="Loker E.S."/>
        </authorList>
    </citation>
    <scope>NUCLEOTIDE SEQUENCE</scope>
    <source>
        <strain evidence="1">KasaAsao</strain>
        <tissue evidence="1">Whole Snail</tissue>
    </source>
</reference>
<name>A0AAD8F4F6_BIOPF</name>
<gene>
    <name evidence="1" type="ORF">Bpfe_020522</name>
</gene>
<sequence length="109" mass="12944">MESGAEKIIWSLEQRSSYGVWSREDHMESGAEMIIWSLEQRRLYGVWSREDDHMESGAEKITWSLNQRRSYRVWSREVSKIVKALKYPSLLEGQNIFPVIESKGIWETY</sequence>
<evidence type="ECO:0000313" key="1">
    <source>
        <dbReference type="EMBL" id="KAK0049971.1"/>
    </source>
</evidence>
<comment type="caution">
    <text evidence="1">The sequence shown here is derived from an EMBL/GenBank/DDBJ whole genome shotgun (WGS) entry which is preliminary data.</text>
</comment>
<dbReference type="EMBL" id="JASAOG010000119">
    <property type="protein sequence ID" value="KAK0049971.1"/>
    <property type="molecule type" value="Genomic_DNA"/>
</dbReference>